<evidence type="ECO:0000313" key="3">
    <source>
        <dbReference type="Proteomes" id="UP000179242"/>
    </source>
</evidence>
<gene>
    <name evidence="2" type="ORF">A2438_01970</name>
</gene>
<proteinExistence type="predicted"/>
<reference evidence="2 3" key="1">
    <citation type="journal article" date="2016" name="Nat. Commun.">
        <title>Thousands of microbial genomes shed light on interconnected biogeochemical processes in an aquifer system.</title>
        <authorList>
            <person name="Anantharaman K."/>
            <person name="Brown C.T."/>
            <person name="Hug L.A."/>
            <person name="Sharon I."/>
            <person name="Castelle C.J."/>
            <person name="Probst A.J."/>
            <person name="Thomas B.C."/>
            <person name="Singh A."/>
            <person name="Wilkins M.J."/>
            <person name="Karaoz U."/>
            <person name="Brodie E.L."/>
            <person name="Williams K.H."/>
            <person name="Hubbard S.S."/>
            <person name="Banfield J.F."/>
        </authorList>
    </citation>
    <scope>NUCLEOTIDE SEQUENCE [LARGE SCALE GENOMIC DNA]</scope>
</reference>
<feature type="signal peptide" evidence="1">
    <location>
        <begin position="1"/>
        <end position="32"/>
    </location>
</feature>
<evidence type="ECO:0000313" key="2">
    <source>
        <dbReference type="EMBL" id="OGC41034.1"/>
    </source>
</evidence>
<name>A0A1F4U7V3_UNCSA</name>
<keyword evidence="1" id="KW-0732">Signal</keyword>
<evidence type="ECO:0000256" key="1">
    <source>
        <dbReference type="SAM" id="SignalP"/>
    </source>
</evidence>
<dbReference type="AlphaFoldDB" id="A0A1F4U7V3"/>
<protein>
    <submittedName>
        <fullName evidence="2">Uncharacterized protein</fullName>
    </submittedName>
</protein>
<organism evidence="2 3">
    <name type="scientific">candidate division WOR-1 bacterium RIFOXYC2_FULL_46_14</name>
    <dbReference type="NCBI Taxonomy" id="1802587"/>
    <lineage>
        <taxon>Bacteria</taxon>
        <taxon>Bacillati</taxon>
        <taxon>Saganbacteria</taxon>
    </lineage>
</organism>
<dbReference type="EMBL" id="MEUJ01000002">
    <property type="protein sequence ID" value="OGC41034.1"/>
    <property type="molecule type" value="Genomic_DNA"/>
</dbReference>
<sequence>MNYNKTEMKKILFCILALAFCSFSLFNCGRQAQTSSPIFTDPAVKLALLSNSSFVSTLYDEAIALNSTLKNANTRVHMGYWSLSANRPRLIKVMDAINSYASTESYRAIWDEGVGTAAADQYPSYITMNKEYWYERAYPLSNGMVSIEGVHYVDPHPVTTKEADDIWGNYSQRYAEMAARLRQETGITLEARCFVQGARVNRVFYVYELPKLVSLEATGDVYVFFALTSEANWLTPADWVKGTINAPTPEAAL</sequence>
<feature type="chain" id="PRO_5009514797" evidence="1">
    <location>
        <begin position="33"/>
        <end position="253"/>
    </location>
</feature>
<comment type="caution">
    <text evidence="2">The sequence shown here is derived from an EMBL/GenBank/DDBJ whole genome shotgun (WGS) entry which is preliminary data.</text>
</comment>
<accession>A0A1F4U7V3</accession>
<dbReference type="Proteomes" id="UP000179242">
    <property type="component" value="Unassembled WGS sequence"/>
</dbReference>